<gene>
    <name evidence="2" type="ORF">LKD81_15560</name>
</gene>
<evidence type="ECO:0000313" key="3">
    <source>
        <dbReference type="Proteomes" id="UP001198182"/>
    </source>
</evidence>
<organism evidence="2 3">
    <name type="scientific">Hominifimenecus microfluidus</name>
    <dbReference type="NCBI Taxonomy" id="2885348"/>
    <lineage>
        <taxon>Bacteria</taxon>
        <taxon>Bacillati</taxon>
        <taxon>Bacillota</taxon>
        <taxon>Clostridia</taxon>
        <taxon>Lachnospirales</taxon>
        <taxon>Lachnospiraceae</taxon>
        <taxon>Hominifimenecus</taxon>
    </lineage>
</organism>
<reference evidence="2" key="1">
    <citation type="submission" date="2021-10" db="EMBL/GenBank/DDBJ databases">
        <title>Anaerobic single-cell dispensing facilitates the cultivation of human gut bacteria.</title>
        <authorList>
            <person name="Afrizal A."/>
        </authorList>
    </citation>
    <scope>NUCLEOTIDE SEQUENCE</scope>
    <source>
        <strain evidence="2">CLA-AA-H215</strain>
    </source>
</reference>
<comment type="caution">
    <text evidence="2">The sequence shown here is derived from an EMBL/GenBank/DDBJ whole genome shotgun (WGS) entry which is preliminary data.</text>
</comment>
<dbReference type="AlphaFoldDB" id="A0AAE3ED35"/>
<dbReference type="RefSeq" id="WP_308454802.1">
    <property type="nucleotide sequence ID" value="NZ_JAJEQR010000064.1"/>
</dbReference>
<protein>
    <submittedName>
        <fullName evidence="2">Capsid protein</fullName>
    </submittedName>
</protein>
<dbReference type="Proteomes" id="UP001198182">
    <property type="component" value="Unassembled WGS sequence"/>
</dbReference>
<evidence type="ECO:0000256" key="1">
    <source>
        <dbReference type="SAM" id="MobiDB-lite"/>
    </source>
</evidence>
<dbReference type="EMBL" id="JAJEQR010000064">
    <property type="protein sequence ID" value="MCC2232392.1"/>
    <property type="molecule type" value="Genomic_DNA"/>
</dbReference>
<sequence length="514" mass="57843">MEKIKTGLRSWLNIQTAAKYSINIMEMADFELSAIMNRIWYRGDSNELDQLYAQCNSYADKYKFWASHSSPGMEIRKLHIGIPHLIVRILGSIVLADMNDFDFDDAGAKQLWNAIDEENHLRSLLEEVLKDVLVVGDGAFKVTFDTTLSQYPILEWYPGDQIELTYNRKRLQEVIFKTPYKAKGRQYVLCEHYGKGYIRNELYAGENMVPLDTLEQTKGLSDWTFDEDLMMAIPFRVYKSAKYEGRGGSIFDSKLDSFDAVDEAWSQWMDALRAGRAKTYIPESCIPRDPETGTFLQPNAFDNRFIASGDNMAEGGKNQINTEQPAIPHESYLASYITALDLCLQGIISPSTLGIDTKKLDNAEAQREKEKTTLYTRNAIVEALQETLPQVVEACVNAWRLLNGQAMKPVEVDIPFGEYANPSFESQVETVSKGKTGGIMSIEASVEELYGDSRDEEWKAEEVARLKAEQGIAELSEPEVSIEGVQIKDDEGQSDESPVPDEQEGIPGTSQSSV</sequence>
<name>A0AAE3ED35_9FIRM</name>
<feature type="region of interest" description="Disordered" evidence="1">
    <location>
        <begin position="470"/>
        <end position="514"/>
    </location>
</feature>
<proteinExistence type="predicted"/>
<accession>A0AAE3ED35</accession>
<feature type="compositionally biased region" description="Acidic residues" evidence="1">
    <location>
        <begin position="492"/>
        <end position="504"/>
    </location>
</feature>
<evidence type="ECO:0000313" key="2">
    <source>
        <dbReference type="EMBL" id="MCC2232392.1"/>
    </source>
</evidence>
<keyword evidence="3" id="KW-1185">Reference proteome</keyword>